<reference evidence="3 4" key="1">
    <citation type="journal article" date="2014" name="Nat. Genet.">
        <title>Genome and transcriptome of the porcine whipworm Trichuris suis.</title>
        <authorList>
            <person name="Jex A.R."/>
            <person name="Nejsum P."/>
            <person name="Schwarz E.M."/>
            <person name="Hu L."/>
            <person name="Young N.D."/>
            <person name="Hall R.S."/>
            <person name="Korhonen P.K."/>
            <person name="Liao S."/>
            <person name="Thamsborg S."/>
            <person name="Xia J."/>
            <person name="Xu P."/>
            <person name="Wang S."/>
            <person name="Scheerlinck J.P."/>
            <person name="Hofmann A."/>
            <person name="Sternberg P.W."/>
            <person name="Wang J."/>
            <person name="Gasser R.B."/>
        </authorList>
    </citation>
    <scope>NUCLEOTIDE SEQUENCE [LARGE SCALE GENOMIC DNA]</scope>
    <source>
        <strain evidence="3">DCEP-RM93F</strain>
        <strain evidence="2">DCEP-RM93M</strain>
    </source>
</reference>
<protein>
    <submittedName>
        <fullName evidence="3">Uncharacterized protein</fullName>
    </submittedName>
</protein>
<feature type="compositionally biased region" description="Basic and acidic residues" evidence="1">
    <location>
        <begin position="21"/>
        <end position="30"/>
    </location>
</feature>
<dbReference type="AlphaFoldDB" id="A0A085MSJ0"/>
<dbReference type="Proteomes" id="UP000030758">
    <property type="component" value="Unassembled WGS sequence"/>
</dbReference>
<name>A0A085MSJ0_9BILA</name>
<accession>A0A085MSJ0</accession>
<keyword evidence="4" id="KW-1185">Reference proteome</keyword>
<feature type="region of interest" description="Disordered" evidence="1">
    <location>
        <begin position="1"/>
        <end position="64"/>
    </location>
</feature>
<sequence>MFVPKGGDGTKKFGNHWSNRKLKDNQLDNRDPEEEENLLTLLSQPSKMWKERSPGLLQSWGNTS</sequence>
<dbReference type="Proteomes" id="UP000030764">
    <property type="component" value="Unassembled WGS sequence"/>
</dbReference>
<organism evidence="3">
    <name type="scientific">Trichuris suis</name>
    <name type="common">pig whipworm</name>
    <dbReference type="NCBI Taxonomy" id="68888"/>
    <lineage>
        <taxon>Eukaryota</taxon>
        <taxon>Metazoa</taxon>
        <taxon>Ecdysozoa</taxon>
        <taxon>Nematoda</taxon>
        <taxon>Enoplea</taxon>
        <taxon>Dorylaimia</taxon>
        <taxon>Trichinellida</taxon>
        <taxon>Trichuridae</taxon>
        <taxon>Trichuris</taxon>
    </lineage>
</organism>
<evidence type="ECO:0000256" key="1">
    <source>
        <dbReference type="SAM" id="MobiDB-lite"/>
    </source>
</evidence>
<evidence type="ECO:0000313" key="4">
    <source>
        <dbReference type="Proteomes" id="UP000030764"/>
    </source>
</evidence>
<evidence type="ECO:0000313" key="2">
    <source>
        <dbReference type="EMBL" id="KFD46865.1"/>
    </source>
</evidence>
<proteinExistence type="predicted"/>
<dbReference type="EMBL" id="KL367687">
    <property type="protein sequence ID" value="KFD60186.1"/>
    <property type="molecule type" value="Genomic_DNA"/>
</dbReference>
<dbReference type="EMBL" id="KL363350">
    <property type="protein sequence ID" value="KFD46865.1"/>
    <property type="molecule type" value="Genomic_DNA"/>
</dbReference>
<gene>
    <name evidence="2" type="ORF">M513_12270</name>
    <name evidence="3" type="ORF">M514_12270</name>
</gene>
<evidence type="ECO:0000313" key="3">
    <source>
        <dbReference type="EMBL" id="KFD60186.1"/>
    </source>
</evidence>